<keyword evidence="5" id="KW-0539">Nucleus</keyword>
<evidence type="ECO:0000259" key="7">
    <source>
        <dbReference type="Pfam" id="PF05712"/>
    </source>
</evidence>
<dbReference type="InterPro" id="IPR026541">
    <property type="entry name" value="MRG_dom"/>
</dbReference>
<dbReference type="InterPro" id="IPR038217">
    <property type="entry name" value="MRG_C_sf"/>
</dbReference>
<evidence type="ECO:0000313" key="10">
    <source>
        <dbReference type="Proteomes" id="UP000053237"/>
    </source>
</evidence>
<keyword evidence="3" id="KW-0805">Transcription regulation</keyword>
<evidence type="ECO:0000256" key="6">
    <source>
        <dbReference type="SAM" id="MobiDB-lite"/>
    </source>
</evidence>
<dbReference type="Gene3D" id="1.10.274.30">
    <property type="entry name" value="MRG domain"/>
    <property type="match status" value="1"/>
</dbReference>
<accession>A0A024GN18</accession>
<evidence type="ECO:0000256" key="4">
    <source>
        <dbReference type="ARBA" id="ARBA00023163"/>
    </source>
</evidence>
<evidence type="ECO:0000259" key="8">
    <source>
        <dbReference type="Pfam" id="PF22732"/>
    </source>
</evidence>
<dbReference type="PROSITE" id="PS51640">
    <property type="entry name" value="MRG"/>
    <property type="match status" value="1"/>
</dbReference>
<feature type="region of interest" description="Disordered" evidence="6">
    <location>
        <begin position="36"/>
        <end position="57"/>
    </location>
</feature>
<dbReference type="PIRSF" id="PIRSF038133">
    <property type="entry name" value="HAT_Nua4_EAF3/MRG15"/>
    <property type="match status" value="1"/>
</dbReference>
<dbReference type="EMBL" id="CAIX01000184">
    <property type="protein sequence ID" value="CCI47744.1"/>
    <property type="molecule type" value="Genomic_DNA"/>
</dbReference>
<gene>
    <name evidence="9" type="ORF">BN9_087600</name>
</gene>
<keyword evidence="2" id="KW-0156">Chromatin regulator</keyword>
<dbReference type="PANTHER" id="PTHR10880">
    <property type="entry name" value="MORTALITY FACTOR 4-LIKE PROTEIN"/>
    <property type="match status" value="1"/>
</dbReference>
<dbReference type="SUPFAM" id="SSF54160">
    <property type="entry name" value="Chromo domain-like"/>
    <property type="match status" value="1"/>
</dbReference>
<evidence type="ECO:0000256" key="3">
    <source>
        <dbReference type="ARBA" id="ARBA00023015"/>
    </source>
</evidence>
<dbReference type="STRING" id="65357.A0A024GN18"/>
<proteinExistence type="predicted"/>
<protein>
    <submittedName>
        <fullName evidence="9">Uncharacterized protein</fullName>
    </submittedName>
</protein>
<name>A0A024GN18_9STRA</name>
<evidence type="ECO:0000256" key="5">
    <source>
        <dbReference type="ARBA" id="ARBA00023242"/>
    </source>
</evidence>
<dbReference type="Pfam" id="PF22732">
    <property type="entry name" value="MSL3_chromo-like"/>
    <property type="match status" value="1"/>
</dbReference>
<dbReference type="Proteomes" id="UP000053237">
    <property type="component" value="Unassembled WGS sequence"/>
</dbReference>
<dbReference type="AlphaFoldDB" id="A0A024GN18"/>
<comment type="caution">
    <text evidence="9">The sequence shown here is derived from an EMBL/GenBank/DDBJ whole genome shotgun (WGS) entry which is preliminary data.</text>
</comment>
<dbReference type="GO" id="GO:0006355">
    <property type="term" value="P:regulation of DNA-templated transcription"/>
    <property type="evidence" value="ECO:0007669"/>
    <property type="project" value="InterPro"/>
</dbReference>
<dbReference type="GO" id="GO:0006325">
    <property type="term" value="P:chromatin organization"/>
    <property type="evidence" value="ECO:0007669"/>
    <property type="project" value="UniProtKB-KW"/>
</dbReference>
<dbReference type="Pfam" id="PF05712">
    <property type="entry name" value="MRG"/>
    <property type="match status" value="1"/>
</dbReference>
<dbReference type="InterPro" id="IPR053820">
    <property type="entry name" value="MSL3_chromo-like"/>
</dbReference>
<keyword evidence="4" id="KW-0804">Transcription</keyword>
<feature type="compositionally biased region" description="Basic and acidic residues" evidence="6">
    <location>
        <begin position="37"/>
        <end position="47"/>
    </location>
</feature>
<comment type="subcellular location">
    <subcellularLocation>
        <location evidence="1">Nucleus</location>
    </subcellularLocation>
</comment>
<dbReference type="PANTHER" id="PTHR10880:SF15">
    <property type="entry name" value="MSL COMPLEX SUBUNIT 3"/>
    <property type="match status" value="1"/>
</dbReference>
<evidence type="ECO:0000256" key="2">
    <source>
        <dbReference type="ARBA" id="ARBA00022853"/>
    </source>
</evidence>
<organism evidence="9 10">
    <name type="scientific">Albugo candida</name>
    <dbReference type="NCBI Taxonomy" id="65357"/>
    <lineage>
        <taxon>Eukaryota</taxon>
        <taxon>Sar</taxon>
        <taxon>Stramenopiles</taxon>
        <taxon>Oomycota</taxon>
        <taxon>Peronosporomycetes</taxon>
        <taxon>Albuginales</taxon>
        <taxon>Albuginaceae</taxon>
        <taxon>Albugo</taxon>
    </lineage>
</organism>
<dbReference type="GO" id="GO:0000123">
    <property type="term" value="C:histone acetyltransferase complex"/>
    <property type="evidence" value="ECO:0007669"/>
    <property type="project" value="TreeGrafter"/>
</dbReference>
<dbReference type="InParanoid" id="A0A024GN18"/>
<feature type="domain" description="MSL3 chromodomain-like" evidence="8">
    <location>
        <begin position="59"/>
        <end position="102"/>
    </location>
</feature>
<feature type="domain" description="MRG" evidence="7">
    <location>
        <begin position="184"/>
        <end position="342"/>
    </location>
</feature>
<keyword evidence="10" id="KW-1185">Reference proteome</keyword>
<dbReference type="InterPro" id="IPR016197">
    <property type="entry name" value="Chromo-like_dom_sf"/>
</dbReference>
<reference evidence="9 10" key="1">
    <citation type="submission" date="2012-05" db="EMBL/GenBank/DDBJ databases">
        <title>Recombination and specialization in a pathogen metapopulation.</title>
        <authorList>
            <person name="Gardiner A."/>
            <person name="Kemen E."/>
            <person name="Schultz-Larsen T."/>
            <person name="MacLean D."/>
            <person name="Van Oosterhout C."/>
            <person name="Jones J.D.G."/>
        </authorList>
    </citation>
    <scope>NUCLEOTIDE SEQUENCE [LARGE SCALE GENOMIC DNA]</scope>
    <source>
        <strain evidence="9 10">Ac Nc2</strain>
    </source>
</reference>
<dbReference type="OrthoDB" id="124855at2759"/>
<dbReference type="GO" id="GO:0005634">
    <property type="term" value="C:nucleus"/>
    <property type="evidence" value="ECO:0007669"/>
    <property type="project" value="UniProtKB-SubCell"/>
</dbReference>
<sequence length="358" mass="41775">MFHVGERVLARHGLLMIYDAKVLKIDMGNGVMVDSPEATKERMEQRRKQSGKAKQKNINSEEDMQLWSYFIHYQKWHKKWDEWVTHDRLLKDTGANRTLQKKATEEYENAKKGKKLHTKKRIRATGIVGKRQNGAMRKKSPFDRSNVKVDGHRETEYCVEDTTAIESGPHQISHNLEIGCDHPVPITIPFTLKKQLVEDWKQLTHDPYKLVPLPRKPSVKQIIEHFMDYKKSKTNSNADADYQNVNEIMTGLRSYFDRCVGSILLYRMERLQYQTLKEQNPKVPLSELYGAEHLLRLFVRLPILFGNANMSKQTTLQIQTLLADFLRHMQKNTSSWFVVEYEKADEAYIARALSIQTA</sequence>
<dbReference type="Gene3D" id="2.30.30.140">
    <property type="match status" value="1"/>
</dbReference>
<dbReference type="InterPro" id="IPR008676">
    <property type="entry name" value="MRG"/>
</dbReference>
<evidence type="ECO:0000313" key="9">
    <source>
        <dbReference type="EMBL" id="CCI47744.1"/>
    </source>
</evidence>
<evidence type="ECO:0000256" key="1">
    <source>
        <dbReference type="ARBA" id="ARBA00004123"/>
    </source>
</evidence>